<dbReference type="EMBL" id="MU006597">
    <property type="protein sequence ID" value="KAF2743480.1"/>
    <property type="molecule type" value="Genomic_DNA"/>
</dbReference>
<proteinExistence type="predicted"/>
<name>A0A6A6V1H3_9PLEO</name>
<protein>
    <submittedName>
        <fullName evidence="1">Uncharacterized protein</fullName>
    </submittedName>
</protein>
<dbReference type="Proteomes" id="UP000799440">
    <property type="component" value="Unassembled WGS sequence"/>
</dbReference>
<dbReference type="AlphaFoldDB" id="A0A6A6V1H3"/>
<organism evidence="1 2">
    <name type="scientific">Sporormia fimetaria CBS 119925</name>
    <dbReference type="NCBI Taxonomy" id="1340428"/>
    <lineage>
        <taxon>Eukaryota</taxon>
        <taxon>Fungi</taxon>
        <taxon>Dikarya</taxon>
        <taxon>Ascomycota</taxon>
        <taxon>Pezizomycotina</taxon>
        <taxon>Dothideomycetes</taxon>
        <taxon>Pleosporomycetidae</taxon>
        <taxon>Pleosporales</taxon>
        <taxon>Sporormiaceae</taxon>
        <taxon>Sporormia</taxon>
    </lineage>
</organism>
<reference evidence="1" key="1">
    <citation type="journal article" date="2020" name="Stud. Mycol.">
        <title>101 Dothideomycetes genomes: a test case for predicting lifestyles and emergence of pathogens.</title>
        <authorList>
            <person name="Haridas S."/>
            <person name="Albert R."/>
            <person name="Binder M."/>
            <person name="Bloem J."/>
            <person name="Labutti K."/>
            <person name="Salamov A."/>
            <person name="Andreopoulos B."/>
            <person name="Baker S."/>
            <person name="Barry K."/>
            <person name="Bills G."/>
            <person name="Bluhm B."/>
            <person name="Cannon C."/>
            <person name="Castanera R."/>
            <person name="Culley D."/>
            <person name="Daum C."/>
            <person name="Ezra D."/>
            <person name="Gonzalez J."/>
            <person name="Henrissat B."/>
            <person name="Kuo A."/>
            <person name="Liang C."/>
            <person name="Lipzen A."/>
            <person name="Lutzoni F."/>
            <person name="Magnuson J."/>
            <person name="Mondo S."/>
            <person name="Nolan M."/>
            <person name="Ohm R."/>
            <person name="Pangilinan J."/>
            <person name="Park H.-J."/>
            <person name="Ramirez L."/>
            <person name="Alfaro M."/>
            <person name="Sun H."/>
            <person name="Tritt A."/>
            <person name="Yoshinaga Y."/>
            <person name="Zwiers L.-H."/>
            <person name="Turgeon B."/>
            <person name="Goodwin S."/>
            <person name="Spatafora J."/>
            <person name="Crous P."/>
            <person name="Grigoriev I."/>
        </authorList>
    </citation>
    <scope>NUCLEOTIDE SEQUENCE</scope>
    <source>
        <strain evidence="1">CBS 119925</strain>
    </source>
</reference>
<evidence type="ECO:0000313" key="1">
    <source>
        <dbReference type="EMBL" id="KAF2743480.1"/>
    </source>
</evidence>
<accession>A0A6A6V1H3</accession>
<evidence type="ECO:0000313" key="2">
    <source>
        <dbReference type="Proteomes" id="UP000799440"/>
    </source>
</evidence>
<sequence length="116" mass="12954">MTNPYQVPDLHFYLSTRLASIGADEQDEFMPGIIAENILHAVHSKYPNFDNDPNHIYLLTRPYTYPKPSDEGMALGEGKQVIVKVLVDGEMKDVMSSAAPLTREGEMWKALGGVKM</sequence>
<keyword evidence="2" id="KW-1185">Reference proteome</keyword>
<gene>
    <name evidence="1" type="ORF">M011DRAFT_480825</name>
</gene>